<dbReference type="Proteomes" id="UP000001940">
    <property type="component" value="Chromosome V"/>
</dbReference>
<gene>
    <name evidence="2" type="ORF">CELE_W06G6.11</name>
    <name evidence="2 4" type="ORF">W06G6.11</name>
</gene>
<dbReference type="SMR" id="H2L2J2"/>
<dbReference type="WormBase" id="W06G6.11">
    <property type="protein sequence ID" value="CE46588"/>
    <property type="gene ID" value="WBGene00012313"/>
</dbReference>
<keyword evidence="3" id="KW-1185">Reference proteome</keyword>
<dbReference type="GeneID" id="189261"/>
<protein>
    <submittedName>
        <fullName evidence="2">Cysteine-rich transmembrane CYSTM domain-containing protein</fullName>
    </submittedName>
</protein>
<reference evidence="2 3" key="1">
    <citation type="journal article" date="1998" name="Science">
        <title>Genome sequence of the nematode C. elegans: a platform for investigating biology.</title>
        <authorList>
            <consortium name="The C. elegans sequencing consortium"/>
            <person name="Sulson J.E."/>
            <person name="Waterston R."/>
        </authorList>
    </citation>
    <scope>NUCLEOTIDE SEQUENCE [LARGE SCALE GENOMIC DNA]</scope>
    <source>
        <strain evidence="2 3">Bristol N2</strain>
    </source>
</reference>
<dbReference type="AlphaFoldDB" id="H2L2J2"/>
<dbReference type="EMBL" id="BX284605">
    <property type="protein sequence ID" value="CCE71799.1"/>
    <property type="molecule type" value="Genomic_DNA"/>
</dbReference>
<dbReference type="FunCoup" id="H2L2J2">
    <property type="interactions" value="173"/>
</dbReference>
<dbReference type="AGR" id="WB:WBGene00012313"/>
<evidence type="ECO:0000256" key="1">
    <source>
        <dbReference type="SAM" id="MobiDB-lite"/>
    </source>
</evidence>
<dbReference type="HOGENOM" id="CLU_2640350_0_0_1"/>
<dbReference type="CTD" id="189261"/>
<dbReference type="PaxDb" id="6239-W06G6.11"/>
<name>H2L2J2_CAEEL</name>
<feature type="compositionally biased region" description="Basic and acidic residues" evidence="1">
    <location>
        <begin position="26"/>
        <end position="43"/>
    </location>
</feature>
<evidence type="ECO:0000313" key="2">
    <source>
        <dbReference type="EMBL" id="CCE71799.1"/>
    </source>
</evidence>
<dbReference type="KEGG" id="cel:CELE_W06G6.11"/>
<accession>H2L2J2</accession>
<organism evidence="2 3">
    <name type="scientific">Caenorhabditis elegans</name>
    <dbReference type="NCBI Taxonomy" id="6239"/>
    <lineage>
        <taxon>Eukaryota</taxon>
        <taxon>Metazoa</taxon>
        <taxon>Ecdysozoa</taxon>
        <taxon>Nematoda</taxon>
        <taxon>Chromadorea</taxon>
        <taxon>Rhabditida</taxon>
        <taxon>Rhabditina</taxon>
        <taxon>Rhabditomorpha</taxon>
        <taxon>Rhabditoidea</taxon>
        <taxon>Rhabditidae</taxon>
        <taxon>Peloderinae</taxon>
        <taxon>Caenorhabditis</taxon>
    </lineage>
</organism>
<keyword evidence="2" id="KW-0812">Transmembrane</keyword>
<feature type="region of interest" description="Disordered" evidence="1">
    <location>
        <begin position="1"/>
        <end position="43"/>
    </location>
</feature>
<dbReference type="InParanoid" id="H2L2J2"/>
<evidence type="ECO:0000313" key="4">
    <source>
        <dbReference type="WormBase" id="W06G6.11"/>
    </source>
</evidence>
<feature type="compositionally biased region" description="Polar residues" evidence="1">
    <location>
        <begin position="1"/>
        <end position="21"/>
    </location>
</feature>
<proteinExistence type="predicted"/>
<sequence length="73" mass="8252">MSNDPSGTSCNYPANLITNQPPFLPDSDRITGKTEKKPEKKSEENTCFTKEDCGDIWDCCNILCCFCSIFRSY</sequence>
<keyword evidence="2" id="KW-0472">Membrane</keyword>
<dbReference type="RefSeq" id="NP_001256722.1">
    <property type="nucleotide sequence ID" value="NM_001269793.1"/>
</dbReference>
<evidence type="ECO:0000313" key="3">
    <source>
        <dbReference type="Proteomes" id="UP000001940"/>
    </source>
</evidence>